<evidence type="ECO:0000313" key="5">
    <source>
        <dbReference type="Proteomes" id="UP000193411"/>
    </source>
</evidence>
<dbReference type="STRING" id="765915.A0A1Y2I1T0"/>
<dbReference type="OrthoDB" id="8119704at2759"/>
<feature type="domain" description="AB hydrolase-1" evidence="3">
    <location>
        <begin position="35"/>
        <end position="134"/>
    </location>
</feature>
<dbReference type="SUPFAM" id="SSF53474">
    <property type="entry name" value="alpha/beta-Hydrolases"/>
    <property type="match status" value="1"/>
</dbReference>
<dbReference type="Gene3D" id="3.40.50.1820">
    <property type="entry name" value="alpha/beta hydrolase"/>
    <property type="match status" value="1"/>
</dbReference>
<dbReference type="PANTHER" id="PTHR46118">
    <property type="entry name" value="PROTEIN ABHD11"/>
    <property type="match status" value="1"/>
</dbReference>
<dbReference type="AlphaFoldDB" id="A0A1Y2I1T0"/>
<comment type="caution">
    <text evidence="4">The sequence shown here is derived from an EMBL/GenBank/DDBJ whole genome shotgun (WGS) entry which is preliminary data.</text>
</comment>
<dbReference type="PANTHER" id="PTHR46118:SF4">
    <property type="entry name" value="PROTEIN ABHD11"/>
    <property type="match status" value="1"/>
</dbReference>
<reference evidence="4 5" key="1">
    <citation type="submission" date="2016-07" db="EMBL/GenBank/DDBJ databases">
        <title>Pervasive Adenine N6-methylation of Active Genes in Fungi.</title>
        <authorList>
            <consortium name="DOE Joint Genome Institute"/>
            <person name="Mondo S.J."/>
            <person name="Dannebaum R.O."/>
            <person name="Kuo R.C."/>
            <person name="Labutti K."/>
            <person name="Haridas S."/>
            <person name="Kuo A."/>
            <person name="Salamov A."/>
            <person name="Ahrendt S.R."/>
            <person name="Lipzen A."/>
            <person name="Sullivan W."/>
            <person name="Andreopoulos W.B."/>
            <person name="Clum A."/>
            <person name="Lindquist E."/>
            <person name="Daum C."/>
            <person name="Ramamoorthy G.K."/>
            <person name="Gryganskyi A."/>
            <person name="Culley D."/>
            <person name="Magnuson J.K."/>
            <person name="James T.Y."/>
            <person name="O'Malley M.A."/>
            <person name="Stajich J.E."/>
            <person name="Spatafora J.W."/>
            <person name="Visel A."/>
            <person name="Grigoriev I.V."/>
        </authorList>
    </citation>
    <scope>NUCLEOTIDE SEQUENCE [LARGE SCALE GENOMIC DNA]</scope>
    <source>
        <strain evidence="4 5">PL171</strain>
    </source>
</reference>
<evidence type="ECO:0000256" key="2">
    <source>
        <dbReference type="ARBA" id="ARBA00022801"/>
    </source>
</evidence>
<accession>A0A1Y2I1T0</accession>
<gene>
    <name evidence="4" type="ORF">BCR44DRAFT_49786</name>
</gene>
<evidence type="ECO:0000259" key="3">
    <source>
        <dbReference type="Pfam" id="PF00561"/>
    </source>
</evidence>
<organism evidence="4 5">
    <name type="scientific">Catenaria anguillulae PL171</name>
    <dbReference type="NCBI Taxonomy" id="765915"/>
    <lineage>
        <taxon>Eukaryota</taxon>
        <taxon>Fungi</taxon>
        <taxon>Fungi incertae sedis</taxon>
        <taxon>Blastocladiomycota</taxon>
        <taxon>Blastocladiomycetes</taxon>
        <taxon>Blastocladiales</taxon>
        <taxon>Catenariaceae</taxon>
        <taxon>Catenaria</taxon>
    </lineage>
</organism>
<dbReference type="InterPro" id="IPR000073">
    <property type="entry name" value="AB_hydrolase_1"/>
</dbReference>
<dbReference type="GO" id="GO:0005739">
    <property type="term" value="C:mitochondrion"/>
    <property type="evidence" value="ECO:0007669"/>
    <property type="project" value="TreeGrafter"/>
</dbReference>
<keyword evidence="5" id="KW-1185">Reference proteome</keyword>
<sequence>MTITAYIIPLAHSVVKHATHATAAAASARPSAHRPLVVMHGLFGSKQNWQSLSKALARSAQADVWTVDLRNHGESLPHSRDMTIPDMARDVAAFVKEQGLERPVLIGHSMGGKVAMHTALAHPSLFSGVMSLDMAPVAFKLSLIFPTYISTMQLVDAAHVTKQTEADAILKKYIPDTGVRMFLMTNLKRQPDGTLKFRVPLGILAKALPKLGEFPLPAPGATFGGPTMILGATRADYVRPSMLDEVRTMFPQCELEMMEAGHWLHAERPADVMEKIVGFVERVRRSEERRE</sequence>
<dbReference type="Pfam" id="PF00561">
    <property type="entry name" value="Abhydrolase_1"/>
    <property type="match status" value="1"/>
</dbReference>
<dbReference type="EMBL" id="MCFL01000002">
    <property type="protein sequence ID" value="ORZ40699.1"/>
    <property type="molecule type" value="Genomic_DNA"/>
</dbReference>
<name>A0A1Y2I1T0_9FUNG</name>
<comment type="similarity">
    <text evidence="1">Belongs to the AB hydrolase superfamily.</text>
</comment>
<keyword evidence="2 4" id="KW-0378">Hydrolase</keyword>
<proteinExistence type="inferred from homology"/>
<evidence type="ECO:0000256" key="1">
    <source>
        <dbReference type="ARBA" id="ARBA00008645"/>
    </source>
</evidence>
<dbReference type="GO" id="GO:0052689">
    <property type="term" value="F:carboxylic ester hydrolase activity"/>
    <property type="evidence" value="ECO:0007669"/>
    <property type="project" value="TreeGrafter"/>
</dbReference>
<evidence type="ECO:0000313" key="4">
    <source>
        <dbReference type="EMBL" id="ORZ40699.1"/>
    </source>
</evidence>
<protein>
    <submittedName>
        <fullName evidence="4">Alpha/Beta hydrolase protein</fullName>
    </submittedName>
</protein>
<dbReference type="Proteomes" id="UP000193411">
    <property type="component" value="Unassembled WGS sequence"/>
</dbReference>
<dbReference type="InterPro" id="IPR029058">
    <property type="entry name" value="AB_hydrolase_fold"/>
</dbReference>